<keyword evidence="3" id="KW-0813">Transport</keyword>
<dbReference type="PANTHER" id="PTHR33619:SF3">
    <property type="entry name" value="POLYSACCHARIDE EXPORT PROTEIN GFCE-RELATED"/>
    <property type="match status" value="1"/>
</dbReference>
<dbReference type="InterPro" id="IPR054765">
    <property type="entry name" value="SLBB_dom"/>
</dbReference>
<organism evidence="18 19">
    <name type="scientific">Bombella favorum</name>
    <dbReference type="NCBI Taxonomy" id="2039164"/>
    <lineage>
        <taxon>Bacteria</taxon>
        <taxon>Pseudomonadati</taxon>
        <taxon>Pseudomonadota</taxon>
        <taxon>Alphaproteobacteria</taxon>
        <taxon>Acetobacterales</taxon>
        <taxon>Acetobacteraceae</taxon>
        <taxon>Bombella</taxon>
    </lineage>
</organism>
<evidence type="ECO:0000256" key="14">
    <source>
        <dbReference type="ARBA" id="ARBA00023288"/>
    </source>
</evidence>
<dbReference type="Pfam" id="PF02563">
    <property type="entry name" value="Poly_export"/>
    <property type="match status" value="1"/>
</dbReference>
<evidence type="ECO:0000256" key="10">
    <source>
        <dbReference type="ARBA" id="ARBA00023114"/>
    </source>
</evidence>
<evidence type="ECO:0000256" key="9">
    <source>
        <dbReference type="ARBA" id="ARBA00023065"/>
    </source>
</evidence>
<evidence type="ECO:0000256" key="6">
    <source>
        <dbReference type="ARBA" id="ARBA00022692"/>
    </source>
</evidence>
<dbReference type="Gene3D" id="3.10.560.10">
    <property type="entry name" value="Outer membrane lipoprotein wza domain like"/>
    <property type="match status" value="2"/>
</dbReference>
<evidence type="ECO:0000256" key="5">
    <source>
        <dbReference type="ARBA" id="ARBA00022597"/>
    </source>
</evidence>
<dbReference type="InterPro" id="IPR003715">
    <property type="entry name" value="Poly_export_N"/>
</dbReference>
<keyword evidence="14" id="KW-0449">Lipoprotein</keyword>
<dbReference type="InterPro" id="IPR049712">
    <property type="entry name" value="Poly_export"/>
</dbReference>
<evidence type="ECO:0000256" key="7">
    <source>
        <dbReference type="ARBA" id="ARBA00022729"/>
    </source>
</evidence>
<evidence type="ECO:0000259" key="16">
    <source>
        <dbReference type="Pfam" id="PF02563"/>
    </source>
</evidence>
<evidence type="ECO:0000256" key="3">
    <source>
        <dbReference type="ARBA" id="ARBA00022448"/>
    </source>
</evidence>
<comment type="caution">
    <text evidence="18">The sequence shown here is derived from an EMBL/GenBank/DDBJ whole genome shotgun (WGS) entry which is preliminary data.</text>
</comment>
<feature type="domain" description="SLBB" evidence="17">
    <location>
        <begin position="191"/>
        <end position="268"/>
    </location>
</feature>
<feature type="chain" id="PRO_5045639995" evidence="15">
    <location>
        <begin position="36"/>
        <end position="385"/>
    </location>
</feature>
<evidence type="ECO:0000256" key="15">
    <source>
        <dbReference type="SAM" id="SignalP"/>
    </source>
</evidence>
<keyword evidence="13" id="KW-0998">Cell outer membrane</keyword>
<keyword evidence="9" id="KW-0406">Ion transport</keyword>
<dbReference type="EMBL" id="NWUS01000001">
    <property type="protein sequence ID" value="MBA5725001.1"/>
    <property type="molecule type" value="Genomic_DNA"/>
</dbReference>
<evidence type="ECO:0000256" key="11">
    <source>
        <dbReference type="ARBA" id="ARBA00023136"/>
    </source>
</evidence>
<accession>A0ABR5ZL39</accession>
<evidence type="ECO:0000313" key="18">
    <source>
        <dbReference type="EMBL" id="MBA5725001.1"/>
    </source>
</evidence>
<keyword evidence="4" id="KW-1134">Transmembrane beta strand</keyword>
<evidence type="ECO:0000256" key="13">
    <source>
        <dbReference type="ARBA" id="ARBA00023237"/>
    </source>
</evidence>
<gene>
    <name evidence="18" type="ORF">CPA57_01735</name>
</gene>
<comment type="similarity">
    <text evidence="2">Belongs to the BexD/CtrA/VexA family.</text>
</comment>
<name>A0ABR5ZL39_9PROT</name>
<keyword evidence="19" id="KW-1185">Reference proteome</keyword>
<dbReference type="Pfam" id="PF22461">
    <property type="entry name" value="SLBB_2"/>
    <property type="match status" value="1"/>
</dbReference>
<evidence type="ECO:0000256" key="1">
    <source>
        <dbReference type="ARBA" id="ARBA00004571"/>
    </source>
</evidence>
<proteinExistence type="inferred from homology"/>
<keyword evidence="10" id="KW-0626">Porin</keyword>
<keyword evidence="12" id="KW-0564">Palmitate</keyword>
<comment type="subcellular location">
    <subcellularLocation>
        <location evidence="1">Cell outer membrane</location>
        <topology evidence="1">Multi-pass membrane protein</topology>
    </subcellularLocation>
</comment>
<keyword evidence="6" id="KW-0812">Transmembrane</keyword>
<feature type="signal peptide" evidence="15">
    <location>
        <begin position="1"/>
        <end position="35"/>
    </location>
</feature>
<protein>
    <submittedName>
        <fullName evidence="18">Uncharacterized protein</fullName>
    </submittedName>
</protein>
<keyword evidence="5" id="KW-0762">Sugar transport</keyword>
<dbReference type="Gene3D" id="3.30.1950.10">
    <property type="entry name" value="wza like domain"/>
    <property type="match status" value="1"/>
</dbReference>
<keyword evidence="8" id="KW-0625">Polysaccharide transport</keyword>
<evidence type="ECO:0000256" key="8">
    <source>
        <dbReference type="ARBA" id="ARBA00023047"/>
    </source>
</evidence>
<evidence type="ECO:0000256" key="4">
    <source>
        <dbReference type="ARBA" id="ARBA00022452"/>
    </source>
</evidence>
<keyword evidence="11" id="KW-0472">Membrane</keyword>
<evidence type="ECO:0000313" key="19">
    <source>
        <dbReference type="Proteomes" id="UP001516390"/>
    </source>
</evidence>
<evidence type="ECO:0000256" key="2">
    <source>
        <dbReference type="ARBA" id="ARBA00009450"/>
    </source>
</evidence>
<evidence type="ECO:0000256" key="12">
    <source>
        <dbReference type="ARBA" id="ARBA00023139"/>
    </source>
</evidence>
<keyword evidence="7 15" id="KW-0732">Signal</keyword>
<sequence length="385" mass="42217">MVFNVHLVRTLFVPNRLVIRGALACSLLASSAACAFMPSVGPHNDYIVEQVKKHKAPPLFDVDTKLAKKLADEVRVRSENFEKELLLSVNEPSPEVILSRIYPGDRVNLIIWTQGSGGVNSSETAMSPTLSKMGMYPVDAQGRIDIPYIGWVNVSGMTIHQAQQVVRSKLDETHQFEHVDVSLELALSHGQNIVVMGAVNKPTIINWNEGGISLIEAIAQAGGYMNSEPLHGTDLAMNVLLARKEREYNIPLQTALLHPIQLHPGDRIALQHKPNVRVLCLGAGWSAPRISPFAEIPTLSQVMASVNGLNPQTAQGRSIFVMKKDQSVMYRINFDLVEGMEASQVMPVEDGDMVYVPVSRSVTMQQVLGMFMFIAGQGMSAASVR</sequence>
<dbReference type="RefSeq" id="WP_182080959.1">
    <property type="nucleotide sequence ID" value="NZ_NWUS01000001.1"/>
</dbReference>
<evidence type="ECO:0000259" key="17">
    <source>
        <dbReference type="Pfam" id="PF22461"/>
    </source>
</evidence>
<dbReference type="PANTHER" id="PTHR33619">
    <property type="entry name" value="POLYSACCHARIDE EXPORT PROTEIN GFCE-RELATED"/>
    <property type="match status" value="1"/>
</dbReference>
<dbReference type="Proteomes" id="UP001516390">
    <property type="component" value="Unassembled WGS sequence"/>
</dbReference>
<reference evidence="18 19" key="1">
    <citation type="submission" date="2017-09" db="EMBL/GenBank/DDBJ databases">
        <authorList>
            <person name="Jakob F."/>
        </authorList>
    </citation>
    <scope>NUCLEOTIDE SEQUENCE [LARGE SCALE GENOMIC DNA]</scope>
    <source>
        <strain evidence="18 19">TMW 2.1880</strain>
    </source>
</reference>
<feature type="domain" description="Polysaccharide export protein N-terminal" evidence="16">
    <location>
        <begin position="100"/>
        <end position="183"/>
    </location>
</feature>